<dbReference type="KEGG" id="dpb:BABL1_gene_389"/>
<evidence type="ECO:0000313" key="1">
    <source>
        <dbReference type="EMBL" id="CDK30626.1"/>
    </source>
</evidence>
<dbReference type="EMBL" id="HG793133">
    <property type="protein sequence ID" value="CDK30626.1"/>
    <property type="molecule type" value="Genomic_DNA"/>
</dbReference>
<dbReference type="HOGENOM" id="CLU_2714810_0_0_7"/>
<gene>
    <name evidence="1" type="ORF">BABL1_gene_389</name>
</gene>
<sequence length="72" mass="8466">MSKQYYSIENIDQEEGSQETLGNFDIDNIPLVPLLFQTGYLTIADYDQATQKFKLKFPNYEVKCSFIYNINR</sequence>
<evidence type="ECO:0000313" key="2">
    <source>
        <dbReference type="Proteomes" id="UP000018769"/>
    </source>
</evidence>
<reference evidence="1 2" key="1">
    <citation type="journal article" date="2015" name="Biol. Direct">
        <title>Babela massiliensis, a representative of a widespread bacterial phylum with unusual adaptations to parasitism in amoebae.</title>
        <authorList>
            <person name="Pagnier I."/>
            <person name="Yutin N."/>
            <person name="Croce O."/>
            <person name="Makarova K.S."/>
            <person name="Wolf Y.I."/>
            <person name="Benamar S."/>
            <person name="Raoult D."/>
            <person name="Koonin E.V."/>
            <person name="La Scola B."/>
        </authorList>
    </citation>
    <scope>NUCLEOTIDE SEQUENCE [LARGE SCALE GENOMIC DNA]</scope>
    <source>
        <strain evidence="2">BABL1</strain>
    </source>
</reference>
<dbReference type="AlphaFoldDB" id="V6DJD5"/>
<name>V6DJD5_9BACT</name>
<keyword evidence="2" id="KW-1185">Reference proteome</keyword>
<protein>
    <submittedName>
        <fullName evidence="1">Uncharacterized protein</fullName>
    </submittedName>
</protein>
<accession>V6DJD5</accession>
<proteinExistence type="predicted"/>
<organism evidence="1 2">
    <name type="scientific">Candidatus Babela massiliensis</name>
    <dbReference type="NCBI Taxonomy" id="673862"/>
    <lineage>
        <taxon>Bacteria</taxon>
        <taxon>Candidatus Babelota</taxon>
        <taxon>Candidatus Babeliae</taxon>
        <taxon>Candidatus Babeliales</taxon>
        <taxon>Candidatus Babeliaceae</taxon>
        <taxon>Candidatus Babela</taxon>
    </lineage>
</organism>
<dbReference type="RefSeq" id="WP_023792057.1">
    <property type="nucleotide sequence ID" value="NC_023003.1"/>
</dbReference>
<dbReference type="Proteomes" id="UP000018769">
    <property type="component" value="Chromosome I"/>
</dbReference>
<dbReference type="OrthoDB" id="9776605at2"/>